<dbReference type="InterPro" id="IPR036640">
    <property type="entry name" value="ABC1_TM_sf"/>
</dbReference>
<dbReference type="GO" id="GO:0140359">
    <property type="term" value="F:ABC-type transporter activity"/>
    <property type="evidence" value="ECO:0007669"/>
    <property type="project" value="InterPro"/>
</dbReference>
<evidence type="ECO:0000259" key="6">
    <source>
        <dbReference type="Pfam" id="PF06472"/>
    </source>
</evidence>
<dbReference type="EMBL" id="LUCM01008950">
    <property type="protein sequence ID" value="KAA0187688.1"/>
    <property type="molecule type" value="Genomic_DNA"/>
</dbReference>
<dbReference type="Gene3D" id="1.20.1560.10">
    <property type="entry name" value="ABC transporter type 1, transmembrane domain"/>
    <property type="match status" value="1"/>
</dbReference>
<dbReference type="Pfam" id="PF06472">
    <property type="entry name" value="ABC_membrane_2"/>
    <property type="match status" value="1"/>
</dbReference>
<sequence length="157" mass="18251">MWTIRFSILYVVGISLMLGVTNLVSGHLALFLRTAISERLHSFYFKNQNFYTVNNLMEIDNADQRLTQDIGTACTLVSEILPLFLMNPILVIVYTYLCVERYSLFFNELLFTLNRAGWLGPIASYIMFVIYAIITHFVTIWSSKAVYEHDRQEGNFR</sequence>
<dbReference type="AlphaFoldDB" id="A0A8E0RMB9"/>
<evidence type="ECO:0000313" key="8">
    <source>
        <dbReference type="Proteomes" id="UP000728185"/>
    </source>
</evidence>
<dbReference type="GO" id="GO:0006635">
    <property type="term" value="P:fatty acid beta-oxidation"/>
    <property type="evidence" value="ECO:0007669"/>
    <property type="project" value="TreeGrafter"/>
</dbReference>
<feature type="domain" description="ABC transmembrane type-1" evidence="6">
    <location>
        <begin position="7"/>
        <end position="157"/>
    </location>
</feature>
<dbReference type="PANTHER" id="PTHR11384:SF59">
    <property type="entry name" value="LYSOSOMAL COBALAMIN TRANSPORTER ABCD4"/>
    <property type="match status" value="1"/>
</dbReference>
<feature type="transmembrane region" description="Helical" evidence="5">
    <location>
        <begin position="117"/>
        <end position="141"/>
    </location>
</feature>
<dbReference type="GO" id="GO:0005524">
    <property type="term" value="F:ATP binding"/>
    <property type="evidence" value="ECO:0007669"/>
    <property type="project" value="InterPro"/>
</dbReference>
<organism evidence="7 8">
    <name type="scientific">Fasciolopsis buskii</name>
    <dbReference type="NCBI Taxonomy" id="27845"/>
    <lineage>
        <taxon>Eukaryota</taxon>
        <taxon>Metazoa</taxon>
        <taxon>Spiralia</taxon>
        <taxon>Lophotrochozoa</taxon>
        <taxon>Platyhelminthes</taxon>
        <taxon>Trematoda</taxon>
        <taxon>Digenea</taxon>
        <taxon>Plagiorchiida</taxon>
        <taxon>Echinostomata</taxon>
        <taxon>Echinostomatoidea</taxon>
        <taxon>Fasciolidae</taxon>
        <taxon>Fasciolopsis</taxon>
    </lineage>
</organism>
<dbReference type="GO" id="GO:0005324">
    <property type="term" value="F:long-chain fatty acid transmembrane transporter activity"/>
    <property type="evidence" value="ECO:0007669"/>
    <property type="project" value="TreeGrafter"/>
</dbReference>
<proteinExistence type="predicted"/>
<keyword evidence="8" id="KW-1185">Reference proteome</keyword>
<dbReference type="PANTHER" id="PTHR11384">
    <property type="entry name" value="ATP-BINDING CASSETTE, SUB-FAMILY D MEMBER"/>
    <property type="match status" value="1"/>
</dbReference>
<gene>
    <name evidence="7" type="ORF">FBUS_10857</name>
</gene>
<evidence type="ECO:0000256" key="3">
    <source>
        <dbReference type="ARBA" id="ARBA00022989"/>
    </source>
</evidence>
<feature type="transmembrane region" description="Helical" evidence="5">
    <location>
        <begin position="6"/>
        <end position="32"/>
    </location>
</feature>
<dbReference type="GO" id="GO:0042760">
    <property type="term" value="P:very long-chain fatty acid catabolic process"/>
    <property type="evidence" value="ECO:0007669"/>
    <property type="project" value="TreeGrafter"/>
</dbReference>
<dbReference type="InterPro" id="IPR050835">
    <property type="entry name" value="ABC_transporter_sub-D"/>
</dbReference>
<comment type="caution">
    <text evidence="7">The sequence shown here is derived from an EMBL/GenBank/DDBJ whole genome shotgun (WGS) entry which is preliminary data.</text>
</comment>
<dbReference type="InterPro" id="IPR011527">
    <property type="entry name" value="ABC1_TM_dom"/>
</dbReference>
<name>A0A8E0RMB9_9TREM</name>
<reference evidence="7" key="1">
    <citation type="submission" date="2019-05" db="EMBL/GenBank/DDBJ databases">
        <title>Annotation for the trematode Fasciolopsis buski.</title>
        <authorList>
            <person name="Choi Y.-J."/>
        </authorList>
    </citation>
    <scope>NUCLEOTIDE SEQUENCE</scope>
    <source>
        <strain evidence="7">HT</strain>
        <tissue evidence="7">Whole worm</tissue>
    </source>
</reference>
<protein>
    <recommendedName>
        <fullName evidence="6">ABC transmembrane type-1 domain-containing protein</fullName>
    </recommendedName>
</protein>
<accession>A0A8E0RMB9</accession>
<evidence type="ECO:0000256" key="2">
    <source>
        <dbReference type="ARBA" id="ARBA00022692"/>
    </source>
</evidence>
<dbReference type="OrthoDB" id="422637at2759"/>
<keyword evidence="3 5" id="KW-1133">Transmembrane helix</keyword>
<evidence type="ECO:0000256" key="5">
    <source>
        <dbReference type="SAM" id="Phobius"/>
    </source>
</evidence>
<keyword evidence="2 5" id="KW-0812">Transmembrane</keyword>
<evidence type="ECO:0000256" key="1">
    <source>
        <dbReference type="ARBA" id="ARBA00022448"/>
    </source>
</evidence>
<dbReference type="GO" id="GO:0015910">
    <property type="term" value="P:long-chain fatty acid import into peroxisome"/>
    <property type="evidence" value="ECO:0007669"/>
    <property type="project" value="TreeGrafter"/>
</dbReference>
<evidence type="ECO:0000256" key="4">
    <source>
        <dbReference type="ARBA" id="ARBA00023136"/>
    </source>
</evidence>
<keyword evidence="1" id="KW-0813">Transport</keyword>
<dbReference type="Proteomes" id="UP000728185">
    <property type="component" value="Unassembled WGS sequence"/>
</dbReference>
<evidence type="ECO:0000313" key="7">
    <source>
        <dbReference type="EMBL" id="KAA0187688.1"/>
    </source>
</evidence>
<dbReference type="GO" id="GO:0007031">
    <property type="term" value="P:peroxisome organization"/>
    <property type="evidence" value="ECO:0007669"/>
    <property type="project" value="TreeGrafter"/>
</dbReference>
<dbReference type="GO" id="GO:0005778">
    <property type="term" value="C:peroxisomal membrane"/>
    <property type="evidence" value="ECO:0007669"/>
    <property type="project" value="TreeGrafter"/>
</dbReference>
<feature type="transmembrane region" description="Helical" evidence="5">
    <location>
        <begin position="73"/>
        <end position="97"/>
    </location>
</feature>
<keyword evidence="4 5" id="KW-0472">Membrane</keyword>